<keyword evidence="1" id="KW-0732">Signal</keyword>
<reference evidence="2 3" key="1">
    <citation type="submission" date="2019-04" db="EMBL/GenBank/DDBJ databases">
        <title>Cohnella sp. nov. isolated from preserved vegetables.</title>
        <authorList>
            <person name="Lin S.-Y."/>
            <person name="Hung M.-H."/>
            <person name="Young C.-C."/>
        </authorList>
    </citation>
    <scope>NUCLEOTIDE SEQUENCE [LARGE SCALE GENOMIC DNA]</scope>
    <source>
        <strain evidence="2 3">CC-MHH1044</strain>
    </source>
</reference>
<dbReference type="Proteomes" id="UP000310636">
    <property type="component" value="Unassembled WGS sequence"/>
</dbReference>
<protein>
    <recommendedName>
        <fullName evidence="4">CYTH domain-containing protein</fullName>
    </recommendedName>
</protein>
<keyword evidence="3" id="KW-1185">Reference proteome</keyword>
<comment type="caution">
    <text evidence="2">The sequence shown here is derived from an EMBL/GenBank/DDBJ whole genome shotgun (WGS) entry which is preliminary data.</text>
</comment>
<evidence type="ECO:0000256" key="1">
    <source>
        <dbReference type="SAM" id="SignalP"/>
    </source>
</evidence>
<evidence type="ECO:0000313" key="2">
    <source>
        <dbReference type="EMBL" id="THF75345.1"/>
    </source>
</evidence>
<feature type="signal peptide" evidence="1">
    <location>
        <begin position="1"/>
        <end position="30"/>
    </location>
</feature>
<gene>
    <name evidence="2" type="ORF">E6C55_22105</name>
</gene>
<organism evidence="2 3">
    <name type="scientific">Cohnella fermenti</name>
    <dbReference type="NCBI Taxonomy" id="2565925"/>
    <lineage>
        <taxon>Bacteria</taxon>
        <taxon>Bacillati</taxon>
        <taxon>Bacillota</taxon>
        <taxon>Bacilli</taxon>
        <taxon>Bacillales</taxon>
        <taxon>Paenibacillaceae</taxon>
        <taxon>Cohnella</taxon>
    </lineage>
</organism>
<dbReference type="RefSeq" id="WP_136371999.1">
    <property type="nucleotide sequence ID" value="NZ_SSOB01000032.1"/>
</dbReference>
<evidence type="ECO:0008006" key="4">
    <source>
        <dbReference type="Google" id="ProtNLM"/>
    </source>
</evidence>
<proteinExistence type="predicted"/>
<evidence type="ECO:0000313" key="3">
    <source>
        <dbReference type="Proteomes" id="UP000310636"/>
    </source>
</evidence>
<dbReference type="AlphaFoldDB" id="A0A4S4BL12"/>
<accession>A0A4S4BL12</accession>
<dbReference type="OrthoDB" id="2087812at2"/>
<name>A0A4S4BL12_9BACL</name>
<dbReference type="EMBL" id="SSOB01000032">
    <property type="protein sequence ID" value="THF75345.1"/>
    <property type="molecule type" value="Genomic_DNA"/>
</dbReference>
<feature type="chain" id="PRO_5020887030" description="CYTH domain-containing protein" evidence="1">
    <location>
        <begin position="31"/>
        <end position="287"/>
    </location>
</feature>
<sequence>MKKKLGLFAIATLGASLLTSSLTGITPAHAAGLAVPDYEVKWYLDPAVVLNSDHKLKSSVLDEFDMPSTVEKMNVQYLDSDDLELNDEGWNVRIRKMEEFSDKEFELTYKKRYPIVNGDIEAALEAAEEDGFDADEEDYKPQVEWGYSSQTLSFSNKKDVTKKGYDGMELPSKGDSRDMAVDKLPGKLENWKPGDWAEDILDDAHIYGPVEAKRSIGEWDGEELYIEVWQIRSASGTGYDYLVEASMKIDDYATASAKRTSLKNKLVAKGWFLPADGLKTALILDRY</sequence>